<evidence type="ECO:0000313" key="5">
    <source>
        <dbReference type="Proteomes" id="UP000595823"/>
    </source>
</evidence>
<feature type="coiled-coil region" evidence="1">
    <location>
        <begin position="66"/>
        <end position="100"/>
    </location>
</feature>
<organism evidence="4 5">
    <name type="scientific">Salicibibacter cibarius</name>
    <dbReference type="NCBI Taxonomy" id="2743000"/>
    <lineage>
        <taxon>Bacteria</taxon>
        <taxon>Bacillati</taxon>
        <taxon>Bacillota</taxon>
        <taxon>Bacilli</taxon>
        <taxon>Bacillales</taxon>
        <taxon>Bacillaceae</taxon>
        <taxon>Salicibibacter</taxon>
    </lineage>
</organism>
<dbReference type="EMBL" id="CP054705">
    <property type="protein sequence ID" value="QQK74287.1"/>
    <property type="molecule type" value="Genomic_DNA"/>
</dbReference>
<name>A0A7T6YZS7_9BACI</name>
<gene>
    <name evidence="4" type="ORF">HUG15_00740</name>
</gene>
<dbReference type="Pfam" id="PF04977">
    <property type="entry name" value="DivIC"/>
    <property type="match status" value="1"/>
</dbReference>
<dbReference type="PANTHER" id="PTHR40027:SF1">
    <property type="entry name" value="CELL DIVISION PROTEIN DIVIC"/>
    <property type="match status" value="1"/>
</dbReference>
<evidence type="ECO:0000313" key="4">
    <source>
        <dbReference type="EMBL" id="QQK74287.1"/>
    </source>
</evidence>
<dbReference type="AlphaFoldDB" id="A0A7T6YZS7"/>
<keyword evidence="5" id="KW-1185">Reference proteome</keyword>
<evidence type="ECO:0000256" key="2">
    <source>
        <dbReference type="SAM" id="MobiDB-lite"/>
    </source>
</evidence>
<dbReference type="InterPro" id="IPR039076">
    <property type="entry name" value="DivIC"/>
</dbReference>
<protein>
    <submittedName>
        <fullName evidence="4">Septum formation initiator family protein</fullName>
    </submittedName>
</protein>
<keyword evidence="3" id="KW-0812">Transmembrane</keyword>
<proteinExistence type="predicted"/>
<sequence length="133" mass="15507">MSGTPPNRKVTPLNRKKMSDKEQERLAIREQRRKRGLRRRLTVIGIVASIVVVFAGIGLISQYGMIQANNAEKIELQEQLEELEANENDLEREIMNYNDEEYITEVARKDYYMSKPGETLYQLPEDEDEDDDD</sequence>
<reference evidence="4 5" key="1">
    <citation type="submission" date="2020-06" db="EMBL/GenBank/DDBJ databases">
        <title>Genomic analysis of Salicibibacter sp. NKC5-3.</title>
        <authorList>
            <person name="Oh Y.J."/>
        </authorList>
    </citation>
    <scope>NUCLEOTIDE SEQUENCE [LARGE SCALE GENOMIC DNA]</scope>
    <source>
        <strain evidence="4 5">NKC5-3</strain>
    </source>
</reference>
<dbReference type="KEGG" id="scia:HUG15_00740"/>
<dbReference type="Proteomes" id="UP000595823">
    <property type="component" value="Chromosome"/>
</dbReference>
<dbReference type="PANTHER" id="PTHR40027">
    <property type="entry name" value="CELL DIVISION PROTEIN DIVIC"/>
    <property type="match status" value="1"/>
</dbReference>
<dbReference type="InterPro" id="IPR007060">
    <property type="entry name" value="FtsL/DivIC"/>
</dbReference>
<feature type="region of interest" description="Disordered" evidence="2">
    <location>
        <begin position="1"/>
        <end position="24"/>
    </location>
</feature>
<feature type="transmembrane region" description="Helical" evidence="3">
    <location>
        <begin position="41"/>
        <end position="60"/>
    </location>
</feature>
<keyword evidence="3" id="KW-1133">Transmembrane helix</keyword>
<evidence type="ECO:0000256" key="1">
    <source>
        <dbReference type="SAM" id="Coils"/>
    </source>
</evidence>
<keyword evidence="1" id="KW-0175">Coiled coil</keyword>
<accession>A0A7T6YZS7</accession>
<evidence type="ECO:0000256" key="3">
    <source>
        <dbReference type="SAM" id="Phobius"/>
    </source>
</evidence>
<dbReference type="GO" id="GO:0051301">
    <property type="term" value="P:cell division"/>
    <property type="evidence" value="ECO:0007669"/>
    <property type="project" value="InterPro"/>
</dbReference>
<dbReference type="RefSeq" id="WP_200126357.1">
    <property type="nucleotide sequence ID" value="NZ_CP054705.1"/>
</dbReference>
<keyword evidence="3" id="KW-0472">Membrane</keyword>